<feature type="non-terminal residue" evidence="1">
    <location>
        <position position="1"/>
    </location>
</feature>
<proteinExistence type="predicted"/>
<evidence type="ECO:0008006" key="3">
    <source>
        <dbReference type="Google" id="ProtNLM"/>
    </source>
</evidence>
<gene>
    <name evidence="1" type="ORF">PCYB_005330</name>
</gene>
<sequence length="162" mass="19277">IPSGKDFLYLPTELFYLYINLEHNDLSIYSNRCDSIKLESINLKEHVDEVKRICKKVLRHLEKNDRIWYISVHKNEVCTLFNYWVYSQLANILGSDESSIILAFGELQRSLHNKCEPDFNIPQPADWKKRKNCMNIMLIMKIFYLRLSTMMINADIKIKLMK</sequence>
<name>K6V0E1_PLACD</name>
<organism evidence="1 2">
    <name type="scientific">Plasmodium cynomolgi (strain B)</name>
    <dbReference type="NCBI Taxonomy" id="1120755"/>
    <lineage>
        <taxon>Eukaryota</taxon>
        <taxon>Sar</taxon>
        <taxon>Alveolata</taxon>
        <taxon>Apicomplexa</taxon>
        <taxon>Aconoidasida</taxon>
        <taxon>Haemosporida</taxon>
        <taxon>Plasmodiidae</taxon>
        <taxon>Plasmodium</taxon>
        <taxon>Plasmodium (Plasmodium)</taxon>
    </lineage>
</organism>
<dbReference type="EMBL" id="DF157822">
    <property type="protein sequence ID" value="GAB69784.1"/>
    <property type="molecule type" value="Genomic_DNA"/>
</dbReference>
<dbReference type="GeneID" id="14696326"/>
<dbReference type="RefSeq" id="XP_004228002.1">
    <property type="nucleotide sequence ID" value="XM_004227954.1"/>
</dbReference>
<evidence type="ECO:0000313" key="1">
    <source>
        <dbReference type="EMBL" id="GAB69784.1"/>
    </source>
</evidence>
<dbReference type="KEGG" id="pcy:PCYB_005330"/>
<evidence type="ECO:0000313" key="2">
    <source>
        <dbReference type="Proteomes" id="UP000006319"/>
    </source>
</evidence>
<dbReference type="Proteomes" id="UP000006319">
    <property type="component" value="Unassembled WGS sequence"/>
</dbReference>
<keyword evidence="2" id="KW-1185">Reference proteome</keyword>
<reference evidence="1 2" key="1">
    <citation type="journal article" date="2012" name="Nat. Genet.">
        <title>Plasmodium cynomolgi genome sequences provide insight into Plasmodium vivax and the monkey malaria clade.</title>
        <authorList>
            <person name="Tachibana S."/>
            <person name="Sullivan S.A."/>
            <person name="Kawai S."/>
            <person name="Nakamura S."/>
            <person name="Kim H.R."/>
            <person name="Goto N."/>
            <person name="Arisue N."/>
            <person name="Palacpac N.M.Q."/>
            <person name="Honma H."/>
            <person name="Yagi M."/>
            <person name="Tougan T."/>
            <person name="Katakai Y."/>
            <person name="Kaneko O."/>
            <person name="Mita T."/>
            <person name="Kita K."/>
            <person name="Yasutomi Y."/>
            <person name="Sutton P.L."/>
            <person name="Shakhbatyan R."/>
            <person name="Horii T."/>
            <person name="Yasunaga T."/>
            <person name="Barnwell J.W."/>
            <person name="Escalante A.A."/>
            <person name="Carlton J.M."/>
            <person name="Tanabe K."/>
        </authorList>
    </citation>
    <scope>NUCLEOTIDE SEQUENCE [LARGE SCALE GENOMIC DNA]</scope>
    <source>
        <strain evidence="1 2">B</strain>
    </source>
</reference>
<dbReference type="VEuPathDB" id="PlasmoDB:PCYB_005330"/>
<dbReference type="Pfam" id="PF05795">
    <property type="entry name" value="Plasmodium_Vir"/>
    <property type="match status" value="1"/>
</dbReference>
<dbReference type="OrthoDB" id="389270at2759"/>
<dbReference type="InterPro" id="IPR008780">
    <property type="entry name" value="Plasmodium_Vir"/>
</dbReference>
<accession>K6V0E1</accession>
<dbReference type="AlphaFoldDB" id="K6V0E1"/>
<protein>
    <recommendedName>
        <fullName evidence="3">CYIR protein</fullName>
    </recommendedName>
</protein>